<evidence type="ECO:0000313" key="2">
    <source>
        <dbReference type="EMBL" id="CCX06816.1"/>
    </source>
</evidence>
<dbReference type="EMBL" id="HF935315">
    <property type="protein sequence ID" value="CCX06816.1"/>
    <property type="molecule type" value="Genomic_DNA"/>
</dbReference>
<keyword evidence="3" id="KW-1185">Reference proteome</keyword>
<evidence type="ECO:0000256" key="1">
    <source>
        <dbReference type="SAM" id="Coils"/>
    </source>
</evidence>
<proteinExistence type="predicted"/>
<evidence type="ECO:0000313" key="3">
    <source>
        <dbReference type="Proteomes" id="UP000018144"/>
    </source>
</evidence>
<feature type="coiled-coil region" evidence="1">
    <location>
        <begin position="27"/>
        <end position="139"/>
    </location>
</feature>
<keyword evidence="1" id="KW-0175">Coiled coil</keyword>
<dbReference type="Proteomes" id="UP000018144">
    <property type="component" value="Unassembled WGS sequence"/>
</dbReference>
<accession>U4KXZ5</accession>
<dbReference type="AlphaFoldDB" id="U4KXZ5"/>
<sequence length="279" mass="32604">MSTTPTANLQMASPTYQNMFRSFQDTFASLRAEMTRLEIENKRLVEHNRVIEKELETLNEENVKLSGANDDAMKKLAQKEFSGLEGLKEVIGWKKRCEELDNRATENQERMEKMDKRIAEVQQQSQQNFEQAIDRMKDQQALDLKCVMKLMGLEDLKDGYIFRENPLNTIPNGMIQVSRAKVDIIYKPYQKERPPREDKDSGFLYVVRDQYKDFNKFANLAESVFGLDAGHLQWLKVTNGDSCQTFIRTWKEQASQKDRIYILSGEFPYDSSTVYYVEE</sequence>
<name>U4KXZ5_PYROM</name>
<protein>
    <submittedName>
        <fullName evidence="2">Uncharacterized protein</fullName>
    </submittedName>
</protein>
<organism evidence="2 3">
    <name type="scientific">Pyronema omphalodes (strain CBS 100304)</name>
    <name type="common">Pyronema confluens</name>
    <dbReference type="NCBI Taxonomy" id="1076935"/>
    <lineage>
        <taxon>Eukaryota</taxon>
        <taxon>Fungi</taxon>
        <taxon>Dikarya</taxon>
        <taxon>Ascomycota</taxon>
        <taxon>Pezizomycotina</taxon>
        <taxon>Pezizomycetes</taxon>
        <taxon>Pezizales</taxon>
        <taxon>Pyronemataceae</taxon>
        <taxon>Pyronema</taxon>
    </lineage>
</organism>
<reference evidence="2 3" key="1">
    <citation type="journal article" date="2013" name="PLoS Genet.">
        <title>The genome and development-dependent transcriptomes of Pyronema confluens: a window into fungal evolution.</title>
        <authorList>
            <person name="Traeger S."/>
            <person name="Altegoer F."/>
            <person name="Freitag M."/>
            <person name="Gabaldon T."/>
            <person name="Kempken F."/>
            <person name="Kumar A."/>
            <person name="Marcet-Houben M."/>
            <person name="Poggeler S."/>
            <person name="Stajich J.E."/>
            <person name="Nowrousian M."/>
        </authorList>
    </citation>
    <scope>NUCLEOTIDE SEQUENCE [LARGE SCALE GENOMIC DNA]</scope>
    <source>
        <strain evidence="3">CBS 100304</strain>
        <tissue evidence="2">Vegetative mycelium</tissue>
    </source>
</reference>
<gene>
    <name evidence="2" type="ORF">PCON_06403</name>
</gene>